<proteinExistence type="predicted"/>
<protein>
    <submittedName>
        <fullName evidence="1">Uncharacterized protein</fullName>
    </submittedName>
</protein>
<keyword evidence="2" id="KW-1185">Reference proteome</keyword>
<sequence>MSNCHYLYTNKDGIPFMVFVEIAMPRLGYAYAEVIWAKILDGDRVSAVGLFNVSSQ</sequence>
<dbReference type="RefSeq" id="WP_190971403.1">
    <property type="nucleotide sequence ID" value="NZ_JACJTE010000004.1"/>
</dbReference>
<gene>
    <name evidence="1" type="ORF">H6G95_06160</name>
</gene>
<name>A0ABR8ES49_NOSLI</name>
<dbReference type="EMBL" id="JACJTE010000004">
    <property type="protein sequence ID" value="MBD2560211.1"/>
    <property type="molecule type" value="Genomic_DNA"/>
</dbReference>
<accession>A0ABR8ES49</accession>
<evidence type="ECO:0000313" key="1">
    <source>
        <dbReference type="EMBL" id="MBD2560211.1"/>
    </source>
</evidence>
<dbReference type="Proteomes" id="UP000604661">
    <property type="component" value="Unassembled WGS sequence"/>
</dbReference>
<comment type="caution">
    <text evidence="1">The sequence shown here is derived from an EMBL/GenBank/DDBJ whole genome shotgun (WGS) entry which is preliminary data.</text>
</comment>
<evidence type="ECO:0000313" key="2">
    <source>
        <dbReference type="Proteomes" id="UP000604661"/>
    </source>
</evidence>
<organism evidence="1 2">
    <name type="scientific">Nostoc linckia FACHB-391</name>
    <dbReference type="NCBI Taxonomy" id="2692906"/>
    <lineage>
        <taxon>Bacteria</taxon>
        <taxon>Bacillati</taxon>
        <taxon>Cyanobacteriota</taxon>
        <taxon>Cyanophyceae</taxon>
        <taxon>Nostocales</taxon>
        <taxon>Nostocaceae</taxon>
        <taxon>Nostoc</taxon>
    </lineage>
</organism>
<reference evidence="1 2" key="1">
    <citation type="journal article" date="2020" name="ISME J.">
        <title>Comparative genomics reveals insights into cyanobacterial evolution and habitat adaptation.</title>
        <authorList>
            <person name="Chen M.Y."/>
            <person name="Teng W.K."/>
            <person name="Zhao L."/>
            <person name="Hu C.X."/>
            <person name="Zhou Y.K."/>
            <person name="Han B.P."/>
            <person name="Song L.R."/>
            <person name="Shu W.S."/>
        </authorList>
    </citation>
    <scope>NUCLEOTIDE SEQUENCE [LARGE SCALE GENOMIC DNA]</scope>
    <source>
        <strain evidence="1 2">FACHB-391</strain>
    </source>
</reference>